<dbReference type="GO" id="GO:0003677">
    <property type="term" value="F:DNA binding"/>
    <property type="evidence" value="ECO:0007669"/>
    <property type="project" value="InterPro"/>
</dbReference>
<dbReference type="PROSITE" id="PS51057">
    <property type="entry name" value="PAIRED_2"/>
    <property type="match status" value="1"/>
</dbReference>
<dbReference type="CDD" id="cd00090">
    <property type="entry name" value="HTH_ARSR"/>
    <property type="match status" value="1"/>
</dbReference>
<proteinExistence type="predicted"/>
<dbReference type="Proteomes" id="UP000708208">
    <property type="component" value="Unassembled WGS sequence"/>
</dbReference>
<keyword evidence="3" id="KW-1185">Reference proteome</keyword>
<dbReference type="OrthoDB" id="4843387at2759"/>
<accession>A0A8J2PMR8</accession>
<dbReference type="AlphaFoldDB" id="A0A8J2PMR8"/>
<evidence type="ECO:0000259" key="1">
    <source>
        <dbReference type="PROSITE" id="PS51057"/>
    </source>
</evidence>
<organism evidence="2 3">
    <name type="scientific">Allacma fusca</name>
    <dbReference type="NCBI Taxonomy" id="39272"/>
    <lineage>
        <taxon>Eukaryota</taxon>
        <taxon>Metazoa</taxon>
        <taxon>Ecdysozoa</taxon>
        <taxon>Arthropoda</taxon>
        <taxon>Hexapoda</taxon>
        <taxon>Collembola</taxon>
        <taxon>Symphypleona</taxon>
        <taxon>Sminthuridae</taxon>
        <taxon>Allacma</taxon>
    </lineage>
</organism>
<dbReference type="InterPro" id="IPR011991">
    <property type="entry name" value="ArsR-like_HTH"/>
</dbReference>
<reference evidence="2" key="1">
    <citation type="submission" date="2021-06" db="EMBL/GenBank/DDBJ databases">
        <authorList>
            <person name="Hodson N. C."/>
            <person name="Mongue J. A."/>
            <person name="Jaron S. K."/>
        </authorList>
    </citation>
    <scope>NUCLEOTIDE SEQUENCE</scope>
</reference>
<feature type="non-terminal residue" evidence="2">
    <location>
        <position position="107"/>
    </location>
</feature>
<protein>
    <recommendedName>
        <fullName evidence="1">Paired domain-containing protein</fullName>
    </recommendedName>
</protein>
<comment type="caution">
    <text evidence="2">The sequence shown here is derived from an EMBL/GenBank/DDBJ whole genome shotgun (WGS) entry which is preliminary data.</text>
</comment>
<dbReference type="EMBL" id="CAJVCH010551202">
    <property type="protein sequence ID" value="CAG7829365.1"/>
    <property type="molecule type" value="Genomic_DNA"/>
</dbReference>
<gene>
    <name evidence="2" type="ORF">AFUS01_LOCUS39231</name>
</gene>
<feature type="domain" description="Paired" evidence="1">
    <location>
        <begin position="1"/>
        <end position="107"/>
    </location>
</feature>
<evidence type="ECO:0000313" key="3">
    <source>
        <dbReference type="Proteomes" id="UP000708208"/>
    </source>
</evidence>
<name>A0A8J2PMR8_9HEXA</name>
<dbReference type="Pfam" id="PF00292">
    <property type="entry name" value="PAX"/>
    <property type="match status" value="1"/>
</dbReference>
<evidence type="ECO:0000313" key="2">
    <source>
        <dbReference type="EMBL" id="CAG7829365.1"/>
    </source>
</evidence>
<sequence length="107" mass="12241">MGGPNLPFKHVPVPMRKHVIDLKNRGYSFSQISEITKLSKSTVHYIFSKYEKTGEIENKRRGCRPKKFSPREEKLILRKFKVTPTLTARGALKEVQQELGKNASPST</sequence>
<dbReference type="GO" id="GO:0006355">
    <property type="term" value="P:regulation of DNA-templated transcription"/>
    <property type="evidence" value="ECO:0007669"/>
    <property type="project" value="InterPro"/>
</dbReference>
<dbReference type="InterPro" id="IPR001523">
    <property type="entry name" value="Paired_dom"/>
</dbReference>